<sequence length="373" mass="40117">MATSMAAAIAASLPAPTAQAAPTPAPTEIPQSMQKVIDVEAEIPVETVQLDGMVVMKIMKHARDTGSSTATGLLLGIDLDGTLEVSNSFPLPTYGDDDEKGSSRPSGARYQANMLRLIKDVQSDDTVVGFYQSTSMGAFFAQSLVELQAVHQERLRHGGIVIVHDTNQAIRANATFRAFRLTPAYMEALKKDKFGTQSLVKHELIFSRIFAEIPVTIKNSSLLNAFMNTLTTPAPQSSLSANPSILSPPFAALDLDAPSLVTRNLESLLETMEAHKNEESNVAYALRQIAREKAKADAYVAKRKEESAVRVAQGLAPLPEEDVTRLFRIPPEPSRLEGMLLLGQIDGQAKNLDVAASANLVKMYAARAGASSA</sequence>
<keyword evidence="1 4" id="KW-0963">Cytoplasm</keyword>
<dbReference type="InterPro" id="IPR050242">
    <property type="entry name" value="JAMM_MPN+_peptidase_M67A"/>
</dbReference>
<dbReference type="HAMAP" id="MF_03007">
    <property type="entry name" value="eIF3h"/>
    <property type="match status" value="1"/>
</dbReference>
<evidence type="ECO:0000256" key="5">
    <source>
        <dbReference type="SAM" id="SignalP"/>
    </source>
</evidence>
<reference evidence="8 9" key="1">
    <citation type="journal article" date="2016" name="Mol. Biol. Evol.">
        <title>Comparative Genomics of Early-Diverging Mushroom-Forming Fungi Provides Insights into the Origins of Lignocellulose Decay Capabilities.</title>
        <authorList>
            <person name="Nagy L.G."/>
            <person name="Riley R."/>
            <person name="Tritt A."/>
            <person name="Adam C."/>
            <person name="Daum C."/>
            <person name="Floudas D."/>
            <person name="Sun H."/>
            <person name="Yadav J.S."/>
            <person name="Pangilinan J."/>
            <person name="Larsson K.H."/>
            <person name="Matsuura K."/>
            <person name="Barry K."/>
            <person name="Labutti K."/>
            <person name="Kuo R."/>
            <person name="Ohm R.A."/>
            <person name="Bhattacharya S.S."/>
            <person name="Shirouzu T."/>
            <person name="Yoshinaga Y."/>
            <person name="Martin F.M."/>
            <person name="Grigoriev I.V."/>
            <person name="Hibbett D.S."/>
        </authorList>
    </citation>
    <scope>NUCLEOTIDE SEQUENCE [LARGE SCALE GENOMIC DNA]</scope>
    <source>
        <strain evidence="8 9">HHB12029</strain>
    </source>
</reference>
<dbReference type="EMBL" id="KV425899">
    <property type="protein sequence ID" value="KZW00623.1"/>
    <property type="molecule type" value="Genomic_DNA"/>
</dbReference>
<comment type="function">
    <text evidence="4">Component of the eukaryotic translation initiation factor 3 (eIF-3) complex, which is involved in protein synthesis of a specialized repertoire of mRNAs and, together with other initiation factors, stimulates binding of mRNA and methionyl-tRNAi to the 40S ribosome. The eIF-3 complex specifically targets and initiates translation of a subset of mRNAs involved in cell proliferation.</text>
</comment>
<organism evidence="8 9">
    <name type="scientific">Exidia glandulosa HHB12029</name>
    <dbReference type="NCBI Taxonomy" id="1314781"/>
    <lineage>
        <taxon>Eukaryota</taxon>
        <taxon>Fungi</taxon>
        <taxon>Dikarya</taxon>
        <taxon>Basidiomycota</taxon>
        <taxon>Agaricomycotina</taxon>
        <taxon>Agaricomycetes</taxon>
        <taxon>Auriculariales</taxon>
        <taxon>Exidiaceae</taxon>
        <taxon>Exidia</taxon>
    </lineage>
</organism>
<evidence type="ECO:0000259" key="6">
    <source>
        <dbReference type="PROSITE" id="PS50249"/>
    </source>
</evidence>
<gene>
    <name evidence="8" type="ORF">EXIGLDRAFT_720864</name>
    <name evidence="7" type="ORF">EXIGLDRAFT_830525</name>
</gene>
<dbReference type="CDD" id="cd08065">
    <property type="entry name" value="MPN_eIF3h"/>
    <property type="match status" value="1"/>
</dbReference>
<keyword evidence="2 4" id="KW-0396">Initiation factor</keyword>
<dbReference type="Gene3D" id="3.40.140.10">
    <property type="entry name" value="Cytidine Deaminase, domain 2"/>
    <property type="match status" value="1"/>
</dbReference>
<dbReference type="GO" id="GO:0003743">
    <property type="term" value="F:translation initiation factor activity"/>
    <property type="evidence" value="ECO:0007669"/>
    <property type="project" value="UniProtKB-UniRule"/>
</dbReference>
<dbReference type="Pfam" id="PF01398">
    <property type="entry name" value="JAB"/>
    <property type="match status" value="1"/>
</dbReference>
<dbReference type="GO" id="GO:0016282">
    <property type="term" value="C:eukaryotic 43S preinitiation complex"/>
    <property type="evidence" value="ECO:0007669"/>
    <property type="project" value="UniProtKB-UniRule"/>
</dbReference>
<protein>
    <recommendedName>
        <fullName evidence="4">Eukaryotic translation initiation factor 3 subunit H</fullName>
        <shortName evidence="4">eIF3h</shortName>
    </recommendedName>
</protein>
<evidence type="ECO:0000313" key="7">
    <source>
        <dbReference type="EMBL" id="KZW00623.1"/>
    </source>
</evidence>
<accession>A0A165NED3</accession>
<evidence type="ECO:0000313" key="8">
    <source>
        <dbReference type="EMBL" id="KZW00626.1"/>
    </source>
</evidence>
<dbReference type="Proteomes" id="UP000077266">
    <property type="component" value="Unassembled WGS sequence"/>
</dbReference>
<proteinExistence type="inferred from homology"/>
<dbReference type="Pfam" id="PF19445">
    <property type="entry name" value="eIF3h_C"/>
    <property type="match status" value="1"/>
</dbReference>
<dbReference type="GO" id="GO:0001732">
    <property type="term" value="P:formation of cytoplasmic translation initiation complex"/>
    <property type="evidence" value="ECO:0007669"/>
    <property type="project" value="UniProtKB-UniRule"/>
</dbReference>
<dbReference type="SMART" id="SM00232">
    <property type="entry name" value="JAB_MPN"/>
    <property type="match status" value="1"/>
</dbReference>
<dbReference type="EMBL" id="KV425899">
    <property type="protein sequence ID" value="KZW00626.1"/>
    <property type="molecule type" value="Genomic_DNA"/>
</dbReference>
<keyword evidence="3 4" id="KW-0648">Protein biosynthesis</keyword>
<comment type="subcellular location">
    <subcellularLocation>
        <location evidence="4">Cytoplasm</location>
    </subcellularLocation>
</comment>
<evidence type="ECO:0000313" key="9">
    <source>
        <dbReference type="Proteomes" id="UP000077266"/>
    </source>
</evidence>
<comment type="subunit">
    <text evidence="4">Component of the eukaryotic translation initiation factor 3 (eIF-3) complex.</text>
</comment>
<dbReference type="PANTHER" id="PTHR10410">
    <property type="entry name" value="EUKARYOTIC TRANSLATION INITIATION FACTOR 3 -RELATED"/>
    <property type="match status" value="1"/>
</dbReference>
<feature type="signal peptide" evidence="5">
    <location>
        <begin position="1"/>
        <end position="20"/>
    </location>
</feature>
<dbReference type="FunCoup" id="A0A165NED3">
    <property type="interactions" value="880"/>
</dbReference>
<evidence type="ECO:0000256" key="1">
    <source>
        <dbReference type="ARBA" id="ARBA00022490"/>
    </source>
</evidence>
<dbReference type="InterPro" id="IPR045810">
    <property type="entry name" value="eIF3h_C"/>
</dbReference>
<dbReference type="AlphaFoldDB" id="A0A165NED3"/>
<name>A0A165NED3_EXIGL</name>
<dbReference type="STRING" id="1314781.A0A165NED3"/>
<dbReference type="GO" id="GO:0005852">
    <property type="term" value="C:eukaryotic translation initiation factor 3 complex"/>
    <property type="evidence" value="ECO:0007669"/>
    <property type="project" value="UniProtKB-UniRule"/>
</dbReference>
<feature type="domain" description="MPN" evidence="6">
    <location>
        <begin position="48"/>
        <end position="185"/>
    </location>
</feature>
<keyword evidence="5" id="KW-0732">Signal</keyword>
<evidence type="ECO:0000256" key="3">
    <source>
        <dbReference type="ARBA" id="ARBA00022917"/>
    </source>
</evidence>
<evidence type="ECO:0000256" key="4">
    <source>
        <dbReference type="HAMAP-Rule" id="MF_03007"/>
    </source>
</evidence>
<dbReference type="OrthoDB" id="10265695at2759"/>
<keyword evidence="9" id="KW-1185">Reference proteome</keyword>
<dbReference type="GO" id="GO:0033290">
    <property type="term" value="C:eukaryotic 48S preinitiation complex"/>
    <property type="evidence" value="ECO:0007669"/>
    <property type="project" value="UniProtKB-UniRule"/>
</dbReference>
<dbReference type="InterPro" id="IPR037518">
    <property type="entry name" value="MPN"/>
</dbReference>
<evidence type="ECO:0000256" key="2">
    <source>
        <dbReference type="ARBA" id="ARBA00022540"/>
    </source>
</evidence>
<dbReference type="InterPro" id="IPR000555">
    <property type="entry name" value="JAMM/MPN+_dom"/>
</dbReference>
<feature type="chain" id="PRO_5008241213" description="Eukaryotic translation initiation factor 3 subunit H" evidence="5">
    <location>
        <begin position="21"/>
        <end position="373"/>
    </location>
</feature>
<comment type="similarity">
    <text evidence="4">Belongs to the eIF-3 subunit H family.</text>
</comment>
<dbReference type="PROSITE" id="PS50249">
    <property type="entry name" value="MPN"/>
    <property type="match status" value="1"/>
</dbReference>
<dbReference type="InterPro" id="IPR027524">
    <property type="entry name" value="eIF3h"/>
</dbReference>
<dbReference type="GO" id="GO:0008237">
    <property type="term" value="F:metallopeptidase activity"/>
    <property type="evidence" value="ECO:0007669"/>
    <property type="project" value="InterPro"/>
</dbReference>